<dbReference type="Pfam" id="PF04199">
    <property type="entry name" value="Cyclase"/>
    <property type="match status" value="1"/>
</dbReference>
<evidence type="ECO:0000313" key="7">
    <source>
        <dbReference type="EMBL" id="EOA39255.1"/>
    </source>
</evidence>
<accession>R0IL20</accession>
<dbReference type="Gene3D" id="3.50.30.50">
    <property type="entry name" value="Putative cyclase"/>
    <property type="match status" value="1"/>
</dbReference>
<gene>
    <name evidence="7" type="ORF">CARUB_v10012252mg</name>
</gene>
<dbReference type="AlphaFoldDB" id="R0IL20"/>
<dbReference type="STRING" id="81985.R0IL20"/>
<name>R0IL20_9BRAS</name>
<evidence type="ECO:0000256" key="5">
    <source>
        <dbReference type="ARBA" id="ARBA00022729"/>
    </source>
</evidence>
<dbReference type="SUPFAM" id="SSF102198">
    <property type="entry name" value="Putative cyclase"/>
    <property type="match status" value="1"/>
</dbReference>
<evidence type="ECO:0000256" key="3">
    <source>
        <dbReference type="ARBA" id="ARBA00022525"/>
    </source>
</evidence>
<evidence type="ECO:0000256" key="6">
    <source>
        <dbReference type="SAM" id="Phobius"/>
    </source>
</evidence>
<dbReference type="PANTHER" id="PTHR31118:SF16">
    <property type="entry name" value="CYCLASE-LIKE PROTEIN 1-RELATED"/>
    <property type="match status" value="1"/>
</dbReference>
<keyword evidence="6" id="KW-0812">Transmembrane</keyword>
<dbReference type="InterPro" id="IPR037175">
    <property type="entry name" value="KFase_sf"/>
</dbReference>
<dbReference type="FunFam" id="3.50.30.50:FF:000002">
    <property type="entry name" value="Kynurenine formamidase"/>
    <property type="match status" value="1"/>
</dbReference>
<dbReference type="PANTHER" id="PTHR31118">
    <property type="entry name" value="CYCLASE-LIKE PROTEIN 2"/>
    <property type="match status" value="1"/>
</dbReference>
<dbReference type="OrthoDB" id="7108654at2759"/>
<evidence type="ECO:0000256" key="4">
    <source>
        <dbReference type="ARBA" id="ARBA00022530"/>
    </source>
</evidence>
<dbReference type="GO" id="GO:0004061">
    <property type="term" value="F:arylformamidase activity"/>
    <property type="evidence" value="ECO:0007669"/>
    <property type="project" value="InterPro"/>
</dbReference>
<protein>
    <recommendedName>
        <fullName evidence="9">Cyclase family protein</fullName>
    </recommendedName>
</protein>
<evidence type="ECO:0008006" key="9">
    <source>
        <dbReference type="Google" id="ProtNLM"/>
    </source>
</evidence>
<feature type="transmembrane region" description="Helical" evidence="6">
    <location>
        <begin position="7"/>
        <end position="27"/>
    </location>
</feature>
<evidence type="ECO:0000256" key="2">
    <source>
        <dbReference type="ARBA" id="ARBA00007865"/>
    </source>
</evidence>
<dbReference type="KEGG" id="crb:17899772"/>
<dbReference type="eggNOG" id="ENOG502QRBQ">
    <property type="taxonomic scope" value="Eukaryota"/>
</dbReference>
<dbReference type="Proteomes" id="UP000029121">
    <property type="component" value="Unassembled WGS sequence"/>
</dbReference>
<keyword evidence="4" id="KW-0272">Extracellular matrix</keyword>
<dbReference type="EMBL" id="KB870805">
    <property type="protein sequence ID" value="EOA39255.1"/>
    <property type="molecule type" value="Genomic_DNA"/>
</dbReference>
<keyword evidence="5" id="KW-0732">Signal</keyword>
<keyword evidence="3" id="KW-0964">Secreted</keyword>
<dbReference type="InterPro" id="IPR007325">
    <property type="entry name" value="KFase/CYL"/>
</dbReference>
<proteinExistence type="inferred from homology"/>
<keyword evidence="8" id="KW-1185">Reference proteome</keyword>
<keyword evidence="6" id="KW-0472">Membrane</keyword>
<sequence>MTQPVNCHLFIIVTTLSFSLYLTTFAINEAFPSLPTTFGVAMKHLDDVKPSHREVYTGEMKIFDISHRYTPEMPVWESSKGLGEFMRLAVSMKNGSEANISEMKLSVHSGTHVDAPGHFHDQYFDSGFDTDSLDLQTLNGPALLVDVPRDKNITAEVMESLRIPKGVRRVLFKTLNTDRRLMYKKEFDSSFVGFLTDGVKWLVENTDIKLVGLDYLSFAAYDEAPEAHKVILEQRDIIPVESLKLDDVEVGMYSLHCLPMRLVGAEGAPTRCILIK</sequence>
<dbReference type="GO" id="GO:0019441">
    <property type="term" value="P:L-tryptophan catabolic process to kynurenine"/>
    <property type="evidence" value="ECO:0007669"/>
    <property type="project" value="InterPro"/>
</dbReference>
<keyword evidence="6" id="KW-1133">Transmembrane helix</keyword>
<comment type="subcellular location">
    <subcellularLocation>
        <location evidence="1">Secreted</location>
        <location evidence="1">Extracellular space</location>
        <location evidence="1">Extracellular matrix</location>
    </subcellularLocation>
</comment>
<comment type="similarity">
    <text evidence="2">Belongs to the Cyclase 1 superfamily.</text>
</comment>
<evidence type="ECO:0000256" key="1">
    <source>
        <dbReference type="ARBA" id="ARBA00004498"/>
    </source>
</evidence>
<organism evidence="7 8">
    <name type="scientific">Capsella rubella</name>
    <dbReference type="NCBI Taxonomy" id="81985"/>
    <lineage>
        <taxon>Eukaryota</taxon>
        <taxon>Viridiplantae</taxon>
        <taxon>Streptophyta</taxon>
        <taxon>Embryophyta</taxon>
        <taxon>Tracheophyta</taxon>
        <taxon>Spermatophyta</taxon>
        <taxon>Magnoliopsida</taxon>
        <taxon>eudicotyledons</taxon>
        <taxon>Gunneridae</taxon>
        <taxon>Pentapetalae</taxon>
        <taxon>rosids</taxon>
        <taxon>malvids</taxon>
        <taxon>Brassicales</taxon>
        <taxon>Brassicaceae</taxon>
        <taxon>Camelineae</taxon>
        <taxon>Capsella</taxon>
    </lineage>
</organism>
<evidence type="ECO:0000313" key="8">
    <source>
        <dbReference type="Proteomes" id="UP000029121"/>
    </source>
</evidence>
<reference evidence="8" key="1">
    <citation type="journal article" date="2013" name="Nat. Genet.">
        <title>The Capsella rubella genome and the genomic consequences of rapid mating system evolution.</title>
        <authorList>
            <person name="Slotte T."/>
            <person name="Hazzouri K.M."/>
            <person name="Agren J.A."/>
            <person name="Koenig D."/>
            <person name="Maumus F."/>
            <person name="Guo Y.L."/>
            <person name="Steige K."/>
            <person name="Platts A.E."/>
            <person name="Escobar J.S."/>
            <person name="Newman L.K."/>
            <person name="Wang W."/>
            <person name="Mandakova T."/>
            <person name="Vello E."/>
            <person name="Smith L.M."/>
            <person name="Henz S.R."/>
            <person name="Steffen J."/>
            <person name="Takuno S."/>
            <person name="Brandvain Y."/>
            <person name="Coop G."/>
            <person name="Andolfatto P."/>
            <person name="Hu T.T."/>
            <person name="Blanchette M."/>
            <person name="Clark R.M."/>
            <person name="Quesneville H."/>
            <person name="Nordborg M."/>
            <person name="Gaut B.S."/>
            <person name="Lysak M.A."/>
            <person name="Jenkins J."/>
            <person name="Grimwood J."/>
            <person name="Chapman J."/>
            <person name="Prochnik S."/>
            <person name="Shu S."/>
            <person name="Rokhsar D."/>
            <person name="Schmutz J."/>
            <person name="Weigel D."/>
            <person name="Wright S.I."/>
        </authorList>
    </citation>
    <scope>NUCLEOTIDE SEQUENCE [LARGE SCALE GENOMIC DNA]</scope>
    <source>
        <strain evidence="8">cv. Monte Gargano</strain>
    </source>
</reference>